<dbReference type="InterPro" id="IPR033469">
    <property type="entry name" value="CYTH-like_dom_sf"/>
</dbReference>
<dbReference type="SUPFAM" id="SSF55154">
    <property type="entry name" value="CYTH-like phosphatases"/>
    <property type="match status" value="1"/>
</dbReference>
<gene>
    <name evidence="2" type="ORF">AYY17_01485</name>
</gene>
<proteinExistence type="predicted"/>
<dbReference type="PANTHER" id="PTHR21028">
    <property type="entry name" value="SI:CH211-156B7.4"/>
    <property type="match status" value="1"/>
</dbReference>
<evidence type="ECO:0000313" key="2">
    <source>
        <dbReference type="EMBL" id="OBU11433.1"/>
    </source>
</evidence>
<dbReference type="CDD" id="cd07890">
    <property type="entry name" value="CYTH-like_AC_IV-like"/>
    <property type="match status" value="1"/>
</dbReference>
<dbReference type="InterPro" id="IPR008173">
    <property type="entry name" value="Adenylyl_cyclase_CyaB"/>
</dbReference>
<accession>A0A1B8HPW7</accession>
<dbReference type="Gene3D" id="2.40.320.10">
    <property type="entry name" value="Hypothetical Protein Pfu-838710-001"/>
    <property type="match status" value="1"/>
</dbReference>
<organism evidence="2 3">
    <name type="scientific">Morganella psychrotolerans</name>
    <dbReference type="NCBI Taxonomy" id="368603"/>
    <lineage>
        <taxon>Bacteria</taxon>
        <taxon>Pseudomonadati</taxon>
        <taxon>Pseudomonadota</taxon>
        <taxon>Gammaproteobacteria</taxon>
        <taxon>Enterobacterales</taxon>
        <taxon>Morganellaceae</taxon>
        <taxon>Morganella</taxon>
    </lineage>
</organism>
<protein>
    <submittedName>
        <fullName evidence="2">Adenylate cyclase</fullName>
    </submittedName>
</protein>
<dbReference type="InterPro" id="IPR023577">
    <property type="entry name" value="CYTH_domain"/>
</dbReference>
<dbReference type="PROSITE" id="PS51707">
    <property type="entry name" value="CYTH"/>
    <property type="match status" value="1"/>
</dbReference>
<dbReference type="EMBL" id="LZEX01000001">
    <property type="protein sequence ID" value="OBU11433.1"/>
    <property type="molecule type" value="Genomic_DNA"/>
</dbReference>
<reference evidence="2 3" key="1">
    <citation type="submission" date="2016-06" db="EMBL/GenBank/DDBJ databases">
        <authorList>
            <person name="Kjaerup R.B."/>
            <person name="Dalgaard T.S."/>
            <person name="Juul-Madsen H.R."/>
        </authorList>
    </citation>
    <scope>NUCLEOTIDE SEQUENCE [LARGE SCALE GENOMIC DNA]</scope>
    <source>
        <strain evidence="2 3">GCSL-Mp3</strain>
    </source>
</reference>
<dbReference type="Proteomes" id="UP000092247">
    <property type="component" value="Unassembled WGS sequence"/>
</dbReference>
<evidence type="ECO:0000313" key="3">
    <source>
        <dbReference type="Proteomes" id="UP000092247"/>
    </source>
</evidence>
<comment type="caution">
    <text evidence="2">The sequence shown here is derived from an EMBL/GenBank/DDBJ whole genome shotgun (WGS) entry which is preliminary data.</text>
</comment>
<dbReference type="RefSeq" id="WP_067420697.1">
    <property type="nucleotide sequence ID" value="NZ_CBCPID010000003.1"/>
</dbReference>
<name>A0A1B8HPW7_9GAMM</name>
<sequence length="184" mass="21116">MSHHFDGKYEAEIKYHLPDHRVFLSQLLSLNAEPFVVNNEETDWFFDNPQLTLAGKNVSMSVRKMSPSGIQLWIVKGPGAAECKAINIDDHQHVRNMLTTLGYTCNMILTKTRSIYFLGEIHITLDHLNNIGWFAEFAIMTHDESKLAGYESELREKAKEFGLTDGMIEKQSYKMLYRRMQAGG</sequence>
<feature type="domain" description="CYTH" evidence="1">
    <location>
        <begin position="8"/>
        <end position="179"/>
    </location>
</feature>
<evidence type="ECO:0000259" key="1">
    <source>
        <dbReference type="PROSITE" id="PS51707"/>
    </source>
</evidence>
<dbReference type="Pfam" id="PF01928">
    <property type="entry name" value="CYTH"/>
    <property type="match status" value="1"/>
</dbReference>
<dbReference type="AlphaFoldDB" id="A0A1B8HPW7"/>
<dbReference type="PANTHER" id="PTHR21028:SF2">
    <property type="entry name" value="CYTH DOMAIN-CONTAINING PROTEIN"/>
    <property type="match status" value="1"/>
</dbReference>
<dbReference type="SMART" id="SM01118">
    <property type="entry name" value="CYTH"/>
    <property type="match status" value="1"/>
</dbReference>